<dbReference type="InterPro" id="IPR033138">
    <property type="entry name" value="Cu_oxidase_CS"/>
</dbReference>
<dbReference type="Pfam" id="PF07731">
    <property type="entry name" value="Cu-oxidase_2"/>
    <property type="match status" value="1"/>
</dbReference>
<keyword evidence="6" id="KW-0325">Glycoprotein</keyword>
<evidence type="ECO:0000256" key="7">
    <source>
        <dbReference type="SAM" id="MobiDB-lite"/>
    </source>
</evidence>
<dbReference type="GO" id="GO:0004322">
    <property type="term" value="F:ferroxidase activity"/>
    <property type="evidence" value="ECO:0007669"/>
    <property type="project" value="TreeGrafter"/>
</dbReference>
<keyword evidence="5" id="KW-0186">Copper</keyword>
<sequence length="555" mass="62580">MFVPLFLLFVSGIVQSVAAKDVHLRWNITWVNAAPDGYERPVIGINNEWPCPQIDAEQGDRLIVDVENGLGNQSTGLHWHGIHQYTTGTMDGTSSVSQCPVAPGSSIRYDFILDQAGTYWYHSHNMGQYPDGLRGALIVHDPNPPFDFDEEITITLTDWYHEQMTELLDQYQSVDNTENNFGEEPLPDASLINDSTQTQFKVQPGKTYFIRFICIGNWPGHTFLFEDHEMTVVEIDGVWIEPYPVGDKNIRITTGQRMGVLIKTKDDASKNYAFWDTMDINMMFIYENRTVPDNYNPNATAWLVYDESLPLPPPPVVNEFDFIDDVEFVPYNGDPILEPVDHQIILHTGQTVENGVTRFTINGQTYIPQQVPTLYTALTVGSEYYSNPDVYGDVNPIVLEYNDVVEIVINNYHDNLHPWHLHGHQFQVIQRSAVDGGYFDGYFANVSSTPVLRDTIMVQNYGHAVIRFRADNPGVWLLHCHIEYHVEAGFTATIIEAPDKLQDLYITPQDIRICDAYGSPSSGNAAGKEGLDLDGANDYIYPGDSGASYPPPEEP</sequence>
<dbReference type="EMBL" id="LFMY01000001">
    <property type="protein sequence ID" value="OKL63848.1"/>
    <property type="molecule type" value="Genomic_DNA"/>
</dbReference>
<evidence type="ECO:0000256" key="6">
    <source>
        <dbReference type="ARBA" id="ARBA00023180"/>
    </source>
</evidence>
<evidence type="ECO:0000256" key="1">
    <source>
        <dbReference type="ARBA" id="ARBA00010609"/>
    </source>
</evidence>
<dbReference type="GO" id="GO:0033215">
    <property type="term" value="P:reductive iron assimilation"/>
    <property type="evidence" value="ECO:0007669"/>
    <property type="project" value="TreeGrafter"/>
</dbReference>
<dbReference type="Proteomes" id="UP000214365">
    <property type="component" value="Unassembled WGS sequence"/>
</dbReference>
<dbReference type="FunFam" id="2.60.40.420:FF:000022">
    <property type="entry name" value="FET5p Multicopper oxidase"/>
    <property type="match status" value="1"/>
</dbReference>
<dbReference type="GO" id="GO:0033573">
    <property type="term" value="C:high-affinity iron permease complex"/>
    <property type="evidence" value="ECO:0007669"/>
    <property type="project" value="TreeGrafter"/>
</dbReference>
<name>A0A225B2A2_TALAT</name>
<dbReference type="Pfam" id="PF07732">
    <property type="entry name" value="Cu-oxidase_3"/>
    <property type="match status" value="1"/>
</dbReference>
<dbReference type="GO" id="GO:0005507">
    <property type="term" value="F:copper ion binding"/>
    <property type="evidence" value="ECO:0007669"/>
    <property type="project" value="InterPro"/>
</dbReference>
<dbReference type="Gene3D" id="2.60.40.420">
    <property type="entry name" value="Cupredoxins - blue copper proteins"/>
    <property type="match status" value="3"/>
</dbReference>
<feature type="domain" description="Plastocyanin-like" evidence="9">
    <location>
        <begin position="150"/>
        <end position="308"/>
    </location>
</feature>
<dbReference type="OrthoDB" id="2121828at2759"/>
<feature type="signal peptide" evidence="8">
    <location>
        <begin position="1"/>
        <end position="19"/>
    </location>
</feature>
<proteinExistence type="inferred from homology"/>
<feature type="chain" id="PRO_5013279598" evidence="8">
    <location>
        <begin position="20"/>
        <end position="555"/>
    </location>
</feature>
<evidence type="ECO:0000256" key="5">
    <source>
        <dbReference type="ARBA" id="ARBA00023008"/>
    </source>
</evidence>
<gene>
    <name evidence="12" type="ORF">UA08_00431</name>
</gene>
<protein>
    <submittedName>
        <fullName evidence="12">Uncharacterized protein</fullName>
    </submittedName>
</protein>
<dbReference type="FunFam" id="2.60.40.420:FF:000071">
    <property type="entry name" value="Conidial pigment biosynthesis oxidase Abr1/brown 1"/>
    <property type="match status" value="1"/>
</dbReference>
<evidence type="ECO:0000256" key="4">
    <source>
        <dbReference type="ARBA" id="ARBA00023002"/>
    </source>
</evidence>
<organism evidence="12 13">
    <name type="scientific">Talaromyces atroroseus</name>
    <dbReference type="NCBI Taxonomy" id="1441469"/>
    <lineage>
        <taxon>Eukaryota</taxon>
        <taxon>Fungi</taxon>
        <taxon>Dikarya</taxon>
        <taxon>Ascomycota</taxon>
        <taxon>Pezizomycotina</taxon>
        <taxon>Eurotiomycetes</taxon>
        <taxon>Eurotiomycetidae</taxon>
        <taxon>Eurotiales</taxon>
        <taxon>Trichocomaceae</taxon>
        <taxon>Talaromyces</taxon>
        <taxon>Talaromyces sect. Trachyspermi</taxon>
    </lineage>
</organism>
<dbReference type="InterPro" id="IPR045087">
    <property type="entry name" value="Cu-oxidase_fam"/>
</dbReference>
<keyword evidence="3 8" id="KW-0732">Signal</keyword>
<evidence type="ECO:0000313" key="13">
    <source>
        <dbReference type="Proteomes" id="UP000214365"/>
    </source>
</evidence>
<dbReference type="InterPro" id="IPR001117">
    <property type="entry name" value="Cu-oxidase_2nd"/>
</dbReference>
<dbReference type="InterPro" id="IPR008972">
    <property type="entry name" value="Cupredoxin"/>
</dbReference>
<dbReference type="Pfam" id="PF00394">
    <property type="entry name" value="Cu-oxidase"/>
    <property type="match status" value="1"/>
</dbReference>
<dbReference type="CDD" id="cd13877">
    <property type="entry name" value="CuRO_2_Fet3p_like"/>
    <property type="match status" value="1"/>
</dbReference>
<evidence type="ECO:0000259" key="10">
    <source>
        <dbReference type="Pfam" id="PF07731"/>
    </source>
</evidence>
<keyword evidence="13" id="KW-1185">Reference proteome</keyword>
<keyword evidence="2" id="KW-0479">Metal-binding</keyword>
<dbReference type="GO" id="GO:0010106">
    <property type="term" value="P:cellular response to iron ion starvation"/>
    <property type="evidence" value="ECO:0007669"/>
    <property type="project" value="TreeGrafter"/>
</dbReference>
<dbReference type="CDD" id="cd13899">
    <property type="entry name" value="CuRO_3_Fet3p"/>
    <property type="match status" value="1"/>
</dbReference>
<dbReference type="AlphaFoldDB" id="A0A225B2A2"/>
<feature type="domain" description="Plastocyanin-like" evidence="10">
    <location>
        <begin position="366"/>
        <end position="499"/>
    </location>
</feature>
<evidence type="ECO:0000259" key="11">
    <source>
        <dbReference type="Pfam" id="PF07732"/>
    </source>
</evidence>
<evidence type="ECO:0000256" key="2">
    <source>
        <dbReference type="ARBA" id="ARBA00022723"/>
    </source>
</evidence>
<dbReference type="PANTHER" id="PTHR11709:SF361">
    <property type="entry name" value="IRON TRANSPORT MULTICOPPER OXIDASE FET3"/>
    <property type="match status" value="1"/>
</dbReference>
<keyword evidence="4" id="KW-0560">Oxidoreductase</keyword>
<evidence type="ECO:0000256" key="8">
    <source>
        <dbReference type="SAM" id="SignalP"/>
    </source>
</evidence>
<dbReference type="InterPro" id="IPR011707">
    <property type="entry name" value="Cu-oxidase-like_N"/>
</dbReference>
<comment type="caution">
    <text evidence="12">The sequence shown here is derived from an EMBL/GenBank/DDBJ whole genome shotgun (WGS) entry which is preliminary data.</text>
</comment>
<dbReference type="InterPro" id="IPR044130">
    <property type="entry name" value="CuRO_2_Fet3-like"/>
</dbReference>
<comment type="similarity">
    <text evidence="1">Belongs to the multicopper oxidase family.</text>
</comment>
<dbReference type="SUPFAM" id="SSF49503">
    <property type="entry name" value="Cupredoxins"/>
    <property type="match status" value="3"/>
</dbReference>
<evidence type="ECO:0000313" key="12">
    <source>
        <dbReference type="EMBL" id="OKL63848.1"/>
    </source>
</evidence>
<evidence type="ECO:0000259" key="9">
    <source>
        <dbReference type="Pfam" id="PF00394"/>
    </source>
</evidence>
<accession>A0A225B2A2</accession>
<dbReference type="STRING" id="1441469.A0A225B2A2"/>
<dbReference type="GeneID" id="31000186"/>
<dbReference type="PANTHER" id="PTHR11709">
    <property type="entry name" value="MULTI-COPPER OXIDASE"/>
    <property type="match status" value="1"/>
</dbReference>
<dbReference type="RefSeq" id="XP_020123969.1">
    <property type="nucleotide sequence ID" value="XM_020260237.1"/>
</dbReference>
<feature type="domain" description="Plastocyanin-like" evidence="11">
    <location>
        <begin position="28"/>
        <end position="143"/>
    </location>
</feature>
<reference evidence="12 13" key="1">
    <citation type="submission" date="2015-06" db="EMBL/GenBank/DDBJ databases">
        <title>Talaromyces atroroseus IBT 11181 draft genome.</title>
        <authorList>
            <person name="Rasmussen K.B."/>
            <person name="Rasmussen S."/>
            <person name="Petersen B."/>
            <person name="Sicheritz-Ponten T."/>
            <person name="Mortensen U.H."/>
            <person name="Thrane U."/>
        </authorList>
    </citation>
    <scope>NUCLEOTIDE SEQUENCE [LARGE SCALE GENOMIC DNA]</scope>
    <source>
        <strain evidence="12 13">IBT 11181</strain>
    </source>
</reference>
<feature type="region of interest" description="Disordered" evidence="7">
    <location>
        <begin position="520"/>
        <end position="555"/>
    </location>
</feature>
<dbReference type="InterPro" id="IPR011706">
    <property type="entry name" value="Cu-oxidase_C"/>
</dbReference>
<evidence type="ECO:0000256" key="3">
    <source>
        <dbReference type="ARBA" id="ARBA00022729"/>
    </source>
</evidence>
<dbReference type="PROSITE" id="PS00079">
    <property type="entry name" value="MULTICOPPER_OXIDASE1"/>
    <property type="match status" value="1"/>
</dbReference>